<accession>A0AC34FHQ9</accession>
<evidence type="ECO:0000313" key="2">
    <source>
        <dbReference type="WBParaSite" id="ES5_v2.g16533.t1"/>
    </source>
</evidence>
<organism evidence="1 2">
    <name type="scientific">Panagrolaimus sp. ES5</name>
    <dbReference type="NCBI Taxonomy" id="591445"/>
    <lineage>
        <taxon>Eukaryota</taxon>
        <taxon>Metazoa</taxon>
        <taxon>Ecdysozoa</taxon>
        <taxon>Nematoda</taxon>
        <taxon>Chromadorea</taxon>
        <taxon>Rhabditida</taxon>
        <taxon>Tylenchina</taxon>
        <taxon>Panagrolaimomorpha</taxon>
        <taxon>Panagrolaimoidea</taxon>
        <taxon>Panagrolaimidae</taxon>
        <taxon>Panagrolaimus</taxon>
    </lineage>
</organism>
<protein>
    <submittedName>
        <fullName evidence="2">Uncharacterized protein</fullName>
    </submittedName>
</protein>
<sequence length="222" mass="25224">MSKDNMTVIFSNRSAAYLKLMSQKNALRKSKKDAEKAIELSPFWWKGHYRLAAYYIELEKWVEAKLCLDKSLNLNKNSAVVQALKVVENGLLQNSLTYQQRRKLYEITQEFGKLNLNYSIFSDDSEVKRSPSEVDEEWYDPHAGMYESSDNNVSLVSDNPNTSLNAEQDVSVLESSIDSAPPDSTESPPSGFSPIVEKSLSSRDLLLISLGLDQRYNRLIKN</sequence>
<proteinExistence type="predicted"/>
<name>A0AC34FHQ9_9BILA</name>
<dbReference type="WBParaSite" id="ES5_v2.g16533.t1">
    <property type="protein sequence ID" value="ES5_v2.g16533.t1"/>
    <property type="gene ID" value="ES5_v2.g16533"/>
</dbReference>
<dbReference type="Proteomes" id="UP000887579">
    <property type="component" value="Unplaced"/>
</dbReference>
<evidence type="ECO:0000313" key="1">
    <source>
        <dbReference type="Proteomes" id="UP000887579"/>
    </source>
</evidence>
<reference evidence="2" key="1">
    <citation type="submission" date="2022-11" db="UniProtKB">
        <authorList>
            <consortium name="WormBaseParasite"/>
        </authorList>
    </citation>
    <scope>IDENTIFICATION</scope>
</reference>